<dbReference type="PANTHER" id="PTHR11803">
    <property type="entry name" value="2-IMINOBUTANOATE/2-IMINOPROPANOATE DEAMINASE RIDA"/>
    <property type="match status" value="1"/>
</dbReference>
<dbReference type="InterPro" id="IPR006175">
    <property type="entry name" value="YjgF/YER057c/UK114"/>
</dbReference>
<reference evidence="3" key="1">
    <citation type="submission" date="2024-04" db="EMBL/GenBank/DDBJ databases">
        <title>Phylogenomic analyses of a clade within the roseobacter group suggest taxonomic reassignments of species of the genera Aestuariivita, Citreicella, Loktanella, Nautella, Pelagibaca, Ruegeria, Thalassobius, Thiobacimonas and Tropicibacter, and the proposal o.</title>
        <authorList>
            <person name="Jeon C.O."/>
        </authorList>
    </citation>
    <scope>NUCLEOTIDE SEQUENCE [LARGE SCALE GENOMIC DNA]</scope>
    <source>
        <strain evidence="3">SS1-5</strain>
    </source>
</reference>
<name>A0AAN0NLU9_9RHOB</name>
<evidence type="ECO:0000313" key="3">
    <source>
        <dbReference type="Proteomes" id="UP001470809"/>
    </source>
</evidence>
<evidence type="ECO:0000313" key="2">
    <source>
        <dbReference type="EMBL" id="WZU69435.1"/>
    </source>
</evidence>
<dbReference type="SUPFAM" id="SSF55298">
    <property type="entry name" value="YjgF-like"/>
    <property type="match status" value="1"/>
</dbReference>
<evidence type="ECO:0000256" key="1">
    <source>
        <dbReference type="ARBA" id="ARBA00010552"/>
    </source>
</evidence>
<keyword evidence="3" id="KW-1185">Reference proteome</keyword>
<organism evidence="2 3">
    <name type="scientific">Yoonia rhodophyticola</name>
    <dbReference type="NCBI Taxonomy" id="3137370"/>
    <lineage>
        <taxon>Bacteria</taxon>
        <taxon>Pseudomonadati</taxon>
        <taxon>Pseudomonadota</taxon>
        <taxon>Alphaproteobacteria</taxon>
        <taxon>Rhodobacterales</taxon>
        <taxon>Paracoccaceae</taxon>
        <taxon>Yoonia</taxon>
    </lineage>
</organism>
<dbReference type="EMBL" id="CP151767">
    <property type="protein sequence ID" value="WZU69435.1"/>
    <property type="molecule type" value="Genomic_DNA"/>
</dbReference>
<dbReference type="CDD" id="cd00448">
    <property type="entry name" value="YjgF_YER057c_UK114_family"/>
    <property type="match status" value="1"/>
</dbReference>
<accession>A0AAN0NLU9</accession>
<gene>
    <name evidence="2" type="ORF">AABB31_11670</name>
</gene>
<dbReference type="GO" id="GO:0005829">
    <property type="term" value="C:cytosol"/>
    <property type="evidence" value="ECO:0007669"/>
    <property type="project" value="TreeGrafter"/>
</dbReference>
<dbReference type="Gene3D" id="3.30.1330.40">
    <property type="entry name" value="RutC-like"/>
    <property type="match status" value="1"/>
</dbReference>
<dbReference type="AlphaFoldDB" id="A0AAN0NLU9"/>
<reference evidence="2 3" key="2">
    <citation type="submission" date="2024-08" db="EMBL/GenBank/DDBJ databases">
        <title>Phylogenomic analyses of a clade within the roseobacter group suggest taxonomic reassignments of species of the genera Aestuariivita, Citreicella, Loktanella, Nautella, Pelagibaca, Ruegeria, Thalassobius, Thiobacimonas and Tropicibacter, and the proposal o.</title>
        <authorList>
            <person name="Jeon C.O."/>
        </authorList>
    </citation>
    <scope>NUCLEOTIDE SEQUENCE [LARGE SCALE GENOMIC DNA]</scope>
    <source>
        <strain evidence="2 3">SS1-5</strain>
    </source>
</reference>
<keyword evidence="2" id="KW-0378">Hydrolase</keyword>
<dbReference type="RefSeq" id="WP_342078728.1">
    <property type="nucleotide sequence ID" value="NZ_CP151767.2"/>
</dbReference>
<dbReference type="KEGG" id="yrh:AABB31_11670"/>
<protein>
    <submittedName>
        <fullName evidence="2">RidA family protein</fullName>
        <ecNumber evidence="2">3.5.-.-</ecNumber>
    </submittedName>
</protein>
<dbReference type="Pfam" id="PF01042">
    <property type="entry name" value="Ribonuc_L-PSP"/>
    <property type="match status" value="1"/>
</dbReference>
<dbReference type="EC" id="3.5.-.-" evidence="2"/>
<proteinExistence type="inferred from homology"/>
<dbReference type="Proteomes" id="UP001470809">
    <property type="component" value="Chromosome"/>
</dbReference>
<dbReference type="PANTHER" id="PTHR11803:SF58">
    <property type="entry name" value="PROTEIN HMF1-RELATED"/>
    <property type="match status" value="1"/>
</dbReference>
<dbReference type="InterPro" id="IPR035959">
    <property type="entry name" value="RutC-like_sf"/>
</dbReference>
<dbReference type="GO" id="GO:0019239">
    <property type="term" value="F:deaminase activity"/>
    <property type="evidence" value="ECO:0007669"/>
    <property type="project" value="TreeGrafter"/>
</dbReference>
<comment type="similarity">
    <text evidence="1">Belongs to the RutC family.</text>
</comment>
<sequence>MAKSFDPPNIWPPFGAFSQSVIAGDGQTIYLKGQVSLGPDGEIIGEGDMAAQVTQVLQNISDILSTMGGRTSDIISLQQFTTDIQAFMGCGDVRARFFAAPYPVTTTLEVASLYDQRLLVEITAIAEIPLDRFIMPETAQDMHQSR</sequence>